<reference evidence="1" key="2">
    <citation type="journal article" date="2015" name="Fish Shellfish Immunol.">
        <title>Early steps in the European eel (Anguilla anguilla)-Vibrio vulnificus interaction in the gills: Role of the RtxA13 toxin.</title>
        <authorList>
            <person name="Callol A."/>
            <person name="Pajuelo D."/>
            <person name="Ebbesson L."/>
            <person name="Teles M."/>
            <person name="MacKenzie S."/>
            <person name="Amaro C."/>
        </authorList>
    </citation>
    <scope>NUCLEOTIDE SEQUENCE</scope>
</reference>
<reference evidence="1" key="1">
    <citation type="submission" date="2014-11" db="EMBL/GenBank/DDBJ databases">
        <authorList>
            <person name="Amaro Gonzalez C."/>
        </authorList>
    </citation>
    <scope>NUCLEOTIDE SEQUENCE</scope>
</reference>
<protein>
    <submittedName>
        <fullName evidence="1">Uncharacterized protein</fullName>
    </submittedName>
</protein>
<sequence length="25" mass="3009">MEIVNVLFLTIFSRIYRNVLVQPRS</sequence>
<dbReference type="EMBL" id="GBXM01078131">
    <property type="protein sequence ID" value="JAH30446.1"/>
    <property type="molecule type" value="Transcribed_RNA"/>
</dbReference>
<organism evidence="1">
    <name type="scientific">Anguilla anguilla</name>
    <name type="common">European freshwater eel</name>
    <name type="synonym">Muraena anguilla</name>
    <dbReference type="NCBI Taxonomy" id="7936"/>
    <lineage>
        <taxon>Eukaryota</taxon>
        <taxon>Metazoa</taxon>
        <taxon>Chordata</taxon>
        <taxon>Craniata</taxon>
        <taxon>Vertebrata</taxon>
        <taxon>Euteleostomi</taxon>
        <taxon>Actinopterygii</taxon>
        <taxon>Neopterygii</taxon>
        <taxon>Teleostei</taxon>
        <taxon>Anguilliformes</taxon>
        <taxon>Anguillidae</taxon>
        <taxon>Anguilla</taxon>
    </lineage>
</organism>
<accession>A0A0E9RMS1</accession>
<name>A0A0E9RMS1_ANGAN</name>
<evidence type="ECO:0000313" key="1">
    <source>
        <dbReference type="EMBL" id="JAH30446.1"/>
    </source>
</evidence>
<dbReference type="AlphaFoldDB" id="A0A0E9RMS1"/>
<proteinExistence type="predicted"/>